<dbReference type="HOGENOM" id="CLU_054121_0_0_0"/>
<accession>D9S6Z2</accession>
<sequence>MTLFFAKLSGGKKVNENKYIHNALRQIHVDTPCSPISGFSISGLATYIQIPELDFCIDMGECPLSAIPLNHVFLTHAHGDHARCLMRHHSLRKMMGVERDSVYYMPECVSENAKAWIKAEALFEGVGEAKFRYPEIEPVTAGELQFLRYRKDLALEAFEVKHSIPAMGGTLYFYKKKLKDEFLGKTPAEIIELRKNGVEITREVYDPLVSFMGDCLGESLLDNSRVFQSKVLITECTFLDDGEEAMSKKKGHSHLKDIVHALNELDDEIKCEKIILSHFSMKYSERHIREMLDKAIPEKFKERIVAFI</sequence>
<reference evidence="2" key="1">
    <citation type="submission" date="2010-08" db="EMBL/GenBank/DDBJ databases">
        <title>Complete sequence of Fibrobacter succinogenes subsp. succinogenes S85.</title>
        <authorList>
            <person name="Durkin A.S."/>
            <person name="Nelson K.E."/>
            <person name="Morrison M."/>
            <person name="Forsberg C.W."/>
            <person name="Wilson D.B."/>
            <person name="Russell J.B."/>
            <person name="Cann I.K.O."/>
            <person name="Mackie R.I."/>
            <person name="White B.A."/>
        </authorList>
    </citation>
    <scope>NUCLEOTIDE SEQUENCE [LARGE SCALE GENOMIC DNA]</scope>
    <source>
        <strain evidence="2">ATCC 19169 / S85</strain>
    </source>
</reference>
<protein>
    <submittedName>
        <fullName evidence="1">Uncharacterized protein</fullName>
    </submittedName>
</protein>
<dbReference type="Proteomes" id="UP000000517">
    <property type="component" value="Chromosome"/>
</dbReference>
<dbReference type="PANTHER" id="PTHR46504:SF2">
    <property type="entry name" value="TRNASE Z TRZ1"/>
    <property type="match status" value="1"/>
</dbReference>
<dbReference type="SUPFAM" id="SSF56281">
    <property type="entry name" value="Metallo-hydrolase/oxidoreductase"/>
    <property type="match status" value="1"/>
</dbReference>
<dbReference type="EMBL" id="CP002158">
    <property type="protein sequence ID" value="ADL26158.1"/>
    <property type="molecule type" value="Genomic_DNA"/>
</dbReference>
<dbReference type="KEGG" id="fsc:FSU_2875"/>
<proteinExistence type="predicted"/>
<dbReference type="AlphaFoldDB" id="D9S6Z2"/>
<dbReference type="Gene3D" id="3.60.15.10">
    <property type="entry name" value="Ribonuclease Z/Hydroxyacylglutathione hydrolase-like"/>
    <property type="match status" value="1"/>
</dbReference>
<name>D9S6Z2_FIBSS</name>
<dbReference type="InterPro" id="IPR036866">
    <property type="entry name" value="RibonucZ/Hydroxyglut_hydro"/>
</dbReference>
<dbReference type="eggNOG" id="COG1234">
    <property type="taxonomic scope" value="Bacteria"/>
</dbReference>
<evidence type="ECO:0000313" key="2">
    <source>
        <dbReference type="Proteomes" id="UP000000517"/>
    </source>
</evidence>
<organism evidence="1 2">
    <name type="scientific">Fibrobacter succinogenes (strain ATCC 19169 / S85)</name>
    <dbReference type="NCBI Taxonomy" id="59374"/>
    <lineage>
        <taxon>Bacteria</taxon>
        <taxon>Pseudomonadati</taxon>
        <taxon>Fibrobacterota</taxon>
        <taxon>Fibrobacteria</taxon>
        <taxon>Fibrobacterales</taxon>
        <taxon>Fibrobacteraceae</taxon>
        <taxon>Fibrobacter</taxon>
    </lineage>
</organism>
<gene>
    <name evidence="1" type="ordered locus">FSU_2875</name>
</gene>
<dbReference type="PANTHER" id="PTHR46504">
    <property type="entry name" value="TRNASE Z TRZ1"/>
    <property type="match status" value="1"/>
</dbReference>
<dbReference type="STRING" id="59374.FSU_2875"/>
<evidence type="ECO:0000313" key="1">
    <source>
        <dbReference type="EMBL" id="ADL26158.1"/>
    </source>
</evidence>